<keyword evidence="6" id="KW-0418">Kinase</keyword>
<evidence type="ECO:0000256" key="6">
    <source>
        <dbReference type="ARBA" id="ARBA00022777"/>
    </source>
</evidence>
<feature type="transmembrane region" description="Helical" evidence="11">
    <location>
        <begin position="21"/>
        <end position="38"/>
    </location>
</feature>
<evidence type="ECO:0000256" key="11">
    <source>
        <dbReference type="SAM" id="Phobius"/>
    </source>
</evidence>
<evidence type="ECO:0000259" key="12">
    <source>
        <dbReference type="Pfam" id="PF13493"/>
    </source>
</evidence>
<dbReference type="GO" id="GO:0016301">
    <property type="term" value="F:kinase activity"/>
    <property type="evidence" value="ECO:0007669"/>
    <property type="project" value="UniProtKB-KW"/>
</dbReference>
<name>Q1IV39_KORVE</name>
<protein>
    <recommendedName>
        <fullName evidence="12">Sensor protein KdpD transmembrane domain-containing protein</fullName>
    </recommendedName>
</protein>
<keyword evidence="2" id="KW-0597">Phosphoprotein</keyword>
<keyword evidence="5" id="KW-0547">Nucleotide-binding</keyword>
<evidence type="ECO:0000256" key="1">
    <source>
        <dbReference type="ARBA" id="ARBA00004141"/>
    </source>
</evidence>
<evidence type="ECO:0000256" key="7">
    <source>
        <dbReference type="ARBA" id="ARBA00022840"/>
    </source>
</evidence>
<dbReference type="PROSITE" id="PS51257">
    <property type="entry name" value="PROKAR_LIPOPROTEIN"/>
    <property type="match status" value="1"/>
</dbReference>
<dbReference type="Proteomes" id="UP000002432">
    <property type="component" value="Chromosome"/>
</dbReference>
<keyword evidence="8 11" id="KW-1133">Transmembrane helix</keyword>
<evidence type="ECO:0000256" key="8">
    <source>
        <dbReference type="ARBA" id="ARBA00022989"/>
    </source>
</evidence>
<dbReference type="STRING" id="204669.Acid345_0256"/>
<dbReference type="InterPro" id="IPR025201">
    <property type="entry name" value="KdpD_TM"/>
</dbReference>
<evidence type="ECO:0000313" key="13">
    <source>
        <dbReference type="EMBL" id="ABF39261.1"/>
    </source>
</evidence>
<reference evidence="13 14" key="1">
    <citation type="journal article" date="2009" name="Appl. Environ. Microbiol.">
        <title>Three genomes from the phylum Acidobacteria provide insight into the lifestyles of these microorganisms in soils.</title>
        <authorList>
            <person name="Ward N.L."/>
            <person name="Challacombe J.F."/>
            <person name="Janssen P.H."/>
            <person name="Henrissat B."/>
            <person name="Coutinho P.M."/>
            <person name="Wu M."/>
            <person name="Xie G."/>
            <person name="Haft D.H."/>
            <person name="Sait M."/>
            <person name="Badger J."/>
            <person name="Barabote R.D."/>
            <person name="Bradley B."/>
            <person name="Brettin T.S."/>
            <person name="Brinkac L.M."/>
            <person name="Bruce D."/>
            <person name="Creasy T."/>
            <person name="Daugherty S.C."/>
            <person name="Davidsen T.M."/>
            <person name="DeBoy R.T."/>
            <person name="Detter J.C."/>
            <person name="Dodson R.J."/>
            <person name="Durkin A.S."/>
            <person name="Ganapathy A."/>
            <person name="Gwinn-Giglio M."/>
            <person name="Han C.S."/>
            <person name="Khouri H."/>
            <person name="Kiss H."/>
            <person name="Kothari S.P."/>
            <person name="Madupu R."/>
            <person name="Nelson K.E."/>
            <person name="Nelson W.C."/>
            <person name="Paulsen I."/>
            <person name="Penn K."/>
            <person name="Ren Q."/>
            <person name="Rosovitz M.J."/>
            <person name="Selengut J.D."/>
            <person name="Shrivastava S."/>
            <person name="Sullivan S.A."/>
            <person name="Tapia R."/>
            <person name="Thompson L.S."/>
            <person name="Watkins K.L."/>
            <person name="Yang Q."/>
            <person name="Yu C."/>
            <person name="Zafar N."/>
            <person name="Zhou L."/>
            <person name="Kuske C.R."/>
        </authorList>
    </citation>
    <scope>NUCLEOTIDE SEQUENCE [LARGE SCALE GENOMIC DNA]</scope>
    <source>
        <strain evidence="13 14">Ellin345</strain>
    </source>
</reference>
<feature type="domain" description="Sensor protein KdpD transmembrane" evidence="12">
    <location>
        <begin position="25"/>
        <end position="113"/>
    </location>
</feature>
<dbReference type="GO" id="GO:0005524">
    <property type="term" value="F:ATP binding"/>
    <property type="evidence" value="ECO:0007669"/>
    <property type="project" value="UniProtKB-KW"/>
</dbReference>
<organism evidence="13 14">
    <name type="scientific">Koribacter versatilis (strain Ellin345)</name>
    <dbReference type="NCBI Taxonomy" id="204669"/>
    <lineage>
        <taxon>Bacteria</taxon>
        <taxon>Pseudomonadati</taxon>
        <taxon>Acidobacteriota</taxon>
        <taxon>Terriglobia</taxon>
        <taxon>Terriglobales</taxon>
        <taxon>Candidatus Korobacteraceae</taxon>
        <taxon>Candidatus Korobacter</taxon>
    </lineage>
</organism>
<evidence type="ECO:0000256" key="2">
    <source>
        <dbReference type="ARBA" id="ARBA00022553"/>
    </source>
</evidence>
<dbReference type="GO" id="GO:0016020">
    <property type="term" value="C:membrane"/>
    <property type="evidence" value="ECO:0007669"/>
    <property type="project" value="UniProtKB-SubCell"/>
</dbReference>
<dbReference type="Gene3D" id="1.20.120.620">
    <property type="entry name" value="Backbone structure of the membrane domain of e. Coli histidine kinase receptor kdpd"/>
    <property type="match status" value="1"/>
</dbReference>
<dbReference type="Pfam" id="PF13493">
    <property type="entry name" value="DUF4118"/>
    <property type="match status" value="1"/>
</dbReference>
<keyword evidence="7" id="KW-0067">ATP-binding</keyword>
<keyword evidence="9" id="KW-0902">Two-component regulatory system</keyword>
<evidence type="ECO:0000256" key="9">
    <source>
        <dbReference type="ARBA" id="ARBA00023012"/>
    </source>
</evidence>
<keyword evidence="10 11" id="KW-0472">Membrane</keyword>
<feature type="transmembrane region" description="Helical" evidence="11">
    <location>
        <begin position="65"/>
        <end position="83"/>
    </location>
</feature>
<keyword evidence="14" id="KW-1185">Reference proteome</keyword>
<keyword evidence="3" id="KW-0808">Transferase</keyword>
<sequence>MERRAEGRIWLETLKWTARTVWGLLICTTLAIGCSYLFSAQPWIIFLPIGFVVVIVAVAARYGVMVGILGSILTAAIFAHLLFTPLHSFRVEDDAARASLAWMLLGGIAIPYLLLPDLRSRNDKK</sequence>
<dbReference type="EMBL" id="CP000360">
    <property type="protein sequence ID" value="ABF39261.1"/>
    <property type="molecule type" value="Genomic_DNA"/>
</dbReference>
<gene>
    <name evidence="13" type="ordered locus">Acid345_0256</name>
</gene>
<keyword evidence="4 11" id="KW-0812">Transmembrane</keyword>
<dbReference type="AlphaFoldDB" id="Q1IV39"/>
<comment type="subcellular location">
    <subcellularLocation>
        <location evidence="1">Membrane</location>
        <topology evidence="1">Multi-pass membrane protein</topology>
    </subcellularLocation>
</comment>
<feature type="transmembrane region" description="Helical" evidence="11">
    <location>
        <begin position="44"/>
        <end position="60"/>
    </location>
</feature>
<proteinExistence type="predicted"/>
<evidence type="ECO:0000256" key="5">
    <source>
        <dbReference type="ARBA" id="ARBA00022741"/>
    </source>
</evidence>
<evidence type="ECO:0000256" key="3">
    <source>
        <dbReference type="ARBA" id="ARBA00022679"/>
    </source>
</evidence>
<evidence type="ECO:0000313" key="14">
    <source>
        <dbReference type="Proteomes" id="UP000002432"/>
    </source>
</evidence>
<dbReference type="EnsemblBacteria" id="ABF39261">
    <property type="protein sequence ID" value="ABF39261"/>
    <property type="gene ID" value="Acid345_0256"/>
</dbReference>
<dbReference type="HOGENOM" id="CLU_1989696_0_0_0"/>
<dbReference type="KEGG" id="aba:Acid345_0256"/>
<evidence type="ECO:0000256" key="10">
    <source>
        <dbReference type="ARBA" id="ARBA00023136"/>
    </source>
</evidence>
<dbReference type="GO" id="GO:0000160">
    <property type="term" value="P:phosphorelay signal transduction system"/>
    <property type="evidence" value="ECO:0007669"/>
    <property type="project" value="UniProtKB-KW"/>
</dbReference>
<dbReference type="InterPro" id="IPR038318">
    <property type="entry name" value="KdpD_sf"/>
</dbReference>
<evidence type="ECO:0000256" key="4">
    <source>
        <dbReference type="ARBA" id="ARBA00022692"/>
    </source>
</evidence>
<accession>Q1IV39</accession>
<feature type="transmembrane region" description="Helical" evidence="11">
    <location>
        <begin position="95"/>
        <end position="115"/>
    </location>
</feature>